<protein>
    <recommendedName>
        <fullName evidence="3">Lipoprotein</fullName>
    </recommendedName>
</protein>
<dbReference type="EMBL" id="MCRM02000007">
    <property type="protein sequence ID" value="PNV75348.1"/>
    <property type="molecule type" value="Genomic_DNA"/>
</dbReference>
<reference evidence="1" key="1">
    <citation type="submission" date="2018-01" db="EMBL/GenBank/DDBJ databases">
        <title>Genomic characterization of Leptospira inadai serogroup Lyme isolated from captured rat in Brazil and comparative analysis with human reference strain.</title>
        <authorList>
            <person name="Moreno L.Z."/>
            <person name="Loureiro A.P."/>
            <person name="Miraglia F."/>
            <person name="Kremer F.S."/>
            <person name="Eslabao M.R."/>
            <person name="Dellagostin O.A."/>
            <person name="Lilenbaum W."/>
            <person name="Moreno A.M."/>
        </authorList>
    </citation>
    <scope>NUCLEOTIDE SEQUENCE [LARGE SCALE GENOMIC DNA]</scope>
    <source>
        <strain evidence="1">M34/99</strain>
    </source>
</reference>
<proteinExistence type="predicted"/>
<comment type="caution">
    <text evidence="1">The sequence shown here is derived from an EMBL/GenBank/DDBJ whole genome shotgun (WGS) entry which is preliminary data.</text>
</comment>
<gene>
    <name evidence="1" type="ORF">BES34_008810</name>
</gene>
<dbReference type="Proteomes" id="UP000094669">
    <property type="component" value="Unassembled WGS sequence"/>
</dbReference>
<accession>A0ABX4YJA6</accession>
<organism evidence="1 2">
    <name type="scientific">Leptospira inadai serovar Lyme</name>
    <dbReference type="NCBI Taxonomy" id="293084"/>
    <lineage>
        <taxon>Bacteria</taxon>
        <taxon>Pseudomonadati</taxon>
        <taxon>Spirochaetota</taxon>
        <taxon>Spirochaetia</taxon>
        <taxon>Leptospirales</taxon>
        <taxon>Leptospiraceae</taxon>
        <taxon>Leptospira</taxon>
    </lineage>
</organism>
<evidence type="ECO:0008006" key="3">
    <source>
        <dbReference type="Google" id="ProtNLM"/>
    </source>
</evidence>
<dbReference type="RefSeq" id="WP_010416390.1">
    <property type="nucleotide sequence ID" value="NZ_MCRM02000007.1"/>
</dbReference>
<sequence>MLIKRKVNFFLTLTLLGLFPLLNCNLLVSNEQLCASDLKNYDECYTLLLLSSPACGQGVGTCTFGYIELAKTICAGRMKLQSCRAHRN</sequence>
<keyword evidence="2" id="KW-1185">Reference proteome</keyword>
<name>A0ABX4YJA6_9LEPT</name>
<evidence type="ECO:0000313" key="1">
    <source>
        <dbReference type="EMBL" id="PNV75348.1"/>
    </source>
</evidence>
<evidence type="ECO:0000313" key="2">
    <source>
        <dbReference type="Proteomes" id="UP000094669"/>
    </source>
</evidence>